<sequence>MVAHAVLRSTVARAGIGVYSVLSGWSEVLGTTASRKRLEHQLGSALPSLSSDERIRVLTQVDRRPVHGRRRPLLSSLPAAGDPHFAYQYYRRVLAPLGLDAPDADEDLLDVVEADIERVFTDWRFR</sequence>
<proteinExistence type="predicted"/>
<dbReference type="Proteomes" id="UP000588098">
    <property type="component" value="Unassembled WGS sequence"/>
</dbReference>
<dbReference type="AlphaFoldDB" id="A0A7W9QH80"/>
<organism evidence="1 2">
    <name type="scientific">Streptomyces zagrosensis</name>
    <dbReference type="NCBI Taxonomy" id="1042984"/>
    <lineage>
        <taxon>Bacteria</taxon>
        <taxon>Bacillati</taxon>
        <taxon>Actinomycetota</taxon>
        <taxon>Actinomycetes</taxon>
        <taxon>Kitasatosporales</taxon>
        <taxon>Streptomycetaceae</taxon>
        <taxon>Streptomyces</taxon>
    </lineage>
</organism>
<name>A0A7W9QH80_9ACTN</name>
<gene>
    <name evidence="1" type="ORF">FHS42_006069</name>
</gene>
<dbReference type="RefSeq" id="WP_184577311.1">
    <property type="nucleotide sequence ID" value="NZ_JACHJL010000020.1"/>
</dbReference>
<protein>
    <submittedName>
        <fullName evidence="1">Uncharacterized protein</fullName>
    </submittedName>
</protein>
<keyword evidence="2" id="KW-1185">Reference proteome</keyword>
<evidence type="ECO:0000313" key="2">
    <source>
        <dbReference type="Proteomes" id="UP000588098"/>
    </source>
</evidence>
<comment type="caution">
    <text evidence="1">The sequence shown here is derived from an EMBL/GenBank/DDBJ whole genome shotgun (WGS) entry which is preliminary data.</text>
</comment>
<evidence type="ECO:0000313" key="1">
    <source>
        <dbReference type="EMBL" id="MBB5938977.1"/>
    </source>
</evidence>
<reference evidence="1 2" key="1">
    <citation type="submission" date="2020-08" db="EMBL/GenBank/DDBJ databases">
        <title>Genomic Encyclopedia of Type Strains, Phase III (KMG-III): the genomes of soil and plant-associated and newly described type strains.</title>
        <authorList>
            <person name="Whitman W."/>
        </authorList>
    </citation>
    <scope>NUCLEOTIDE SEQUENCE [LARGE SCALE GENOMIC DNA]</scope>
    <source>
        <strain evidence="1 2">CECT 8305</strain>
    </source>
</reference>
<dbReference type="EMBL" id="JACHJL010000020">
    <property type="protein sequence ID" value="MBB5938977.1"/>
    <property type="molecule type" value="Genomic_DNA"/>
</dbReference>
<accession>A0A7W9QH80</accession>